<evidence type="ECO:0000313" key="2">
    <source>
        <dbReference type="EMBL" id="KAH7038948.1"/>
    </source>
</evidence>
<feature type="region of interest" description="Disordered" evidence="1">
    <location>
        <begin position="272"/>
        <end position="317"/>
    </location>
</feature>
<evidence type="ECO:0000313" key="3">
    <source>
        <dbReference type="Proteomes" id="UP000774617"/>
    </source>
</evidence>
<dbReference type="EMBL" id="JAGTJR010000032">
    <property type="protein sequence ID" value="KAH7038948.1"/>
    <property type="molecule type" value="Genomic_DNA"/>
</dbReference>
<feature type="region of interest" description="Disordered" evidence="1">
    <location>
        <begin position="179"/>
        <end position="253"/>
    </location>
</feature>
<evidence type="ECO:0000256" key="1">
    <source>
        <dbReference type="SAM" id="MobiDB-lite"/>
    </source>
</evidence>
<feature type="compositionally biased region" description="Basic and acidic residues" evidence="1">
    <location>
        <begin position="293"/>
        <end position="308"/>
    </location>
</feature>
<accession>A0ABQ8G0D0</accession>
<feature type="compositionally biased region" description="Polar residues" evidence="1">
    <location>
        <begin position="200"/>
        <end position="212"/>
    </location>
</feature>
<feature type="compositionally biased region" description="Polar residues" evidence="1">
    <location>
        <begin position="227"/>
        <end position="250"/>
    </location>
</feature>
<dbReference type="Proteomes" id="UP000774617">
    <property type="component" value="Unassembled WGS sequence"/>
</dbReference>
<organism evidence="2 3">
    <name type="scientific">Macrophomina phaseolina</name>
    <dbReference type="NCBI Taxonomy" id="35725"/>
    <lineage>
        <taxon>Eukaryota</taxon>
        <taxon>Fungi</taxon>
        <taxon>Dikarya</taxon>
        <taxon>Ascomycota</taxon>
        <taxon>Pezizomycotina</taxon>
        <taxon>Dothideomycetes</taxon>
        <taxon>Dothideomycetes incertae sedis</taxon>
        <taxon>Botryosphaeriales</taxon>
        <taxon>Botryosphaeriaceae</taxon>
        <taxon>Macrophomina</taxon>
    </lineage>
</organism>
<name>A0ABQ8G0D0_9PEZI</name>
<sequence>MKTPRHPPGNGFPRHLKDSRLFRKILRSQHAATTHDASGPSKSPRHHGASMYCAGGDPLNWMDPEEHKNISDQAVTEVEITPPPPYHEISQPRPAVRKVARFRTTTSDKTTDVRNVQPVTSLGSTSLCIPCTTSNCLTENLATVLMHLPPLPHDTRIQGSRLSARDPFSLDDMYLPRSAPNGSLSTYSPSRVPLRRSSSADNISSYEPTRSRTPVRYHRAAPLPSAPTRSSSLGSHPIRPQSNAAATKTAPSKPVLKRKDFSALIATGVMSPIHEEPEAPRGRSIANSSASCRELEKRPSSILRRADSSDSISPNRASKRVRFEDESVLEQFRKDRLYLFPTVIASLLLVLAISEVIDSLRLEGNVEEGEGGRLGMTCASLFMTCNDIGTDFIAGFGVGPESLRSSGYEKRIQLEDERSLEMEEIERAAESGLFTANAPSFASESCTFAIRMILGKHGEFKESPDPTAPPLIVARVSPLPNKKDKPALSFPPTPMCSHSGQSLPCGISAHSNGARRFHSSCVEIVVFRNFRVRHNWYSWLWLMEFWRKMFSGRRAWENER</sequence>
<keyword evidence="3" id="KW-1185">Reference proteome</keyword>
<feature type="compositionally biased region" description="Low complexity" evidence="1">
    <location>
        <begin position="188"/>
        <end position="199"/>
    </location>
</feature>
<gene>
    <name evidence="2" type="ORF">B0J12DRAFT_731438</name>
</gene>
<comment type="caution">
    <text evidence="2">The sequence shown here is derived from an EMBL/GenBank/DDBJ whole genome shotgun (WGS) entry which is preliminary data.</text>
</comment>
<protein>
    <submittedName>
        <fullName evidence="2">Uncharacterized protein</fullName>
    </submittedName>
</protein>
<reference evidence="2 3" key="1">
    <citation type="journal article" date="2021" name="Nat. Commun.">
        <title>Genetic determinants of endophytism in the Arabidopsis root mycobiome.</title>
        <authorList>
            <person name="Mesny F."/>
            <person name="Miyauchi S."/>
            <person name="Thiergart T."/>
            <person name="Pickel B."/>
            <person name="Atanasova L."/>
            <person name="Karlsson M."/>
            <person name="Huettel B."/>
            <person name="Barry K.W."/>
            <person name="Haridas S."/>
            <person name="Chen C."/>
            <person name="Bauer D."/>
            <person name="Andreopoulos W."/>
            <person name="Pangilinan J."/>
            <person name="LaButti K."/>
            <person name="Riley R."/>
            <person name="Lipzen A."/>
            <person name="Clum A."/>
            <person name="Drula E."/>
            <person name="Henrissat B."/>
            <person name="Kohler A."/>
            <person name="Grigoriev I.V."/>
            <person name="Martin F.M."/>
            <person name="Hacquard S."/>
        </authorList>
    </citation>
    <scope>NUCLEOTIDE SEQUENCE [LARGE SCALE GENOMIC DNA]</scope>
    <source>
        <strain evidence="2 3">MPI-SDFR-AT-0080</strain>
    </source>
</reference>
<feature type="region of interest" description="Disordered" evidence="1">
    <location>
        <begin position="29"/>
        <end position="50"/>
    </location>
</feature>
<proteinExistence type="predicted"/>